<organism evidence="3 4">
    <name type="scientific">Pontiella agarivorans</name>
    <dbReference type="NCBI Taxonomy" id="3038953"/>
    <lineage>
        <taxon>Bacteria</taxon>
        <taxon>Pseudomonadati</taxon>
        <taxon>Kiritimatiellota</taxon>
        <taxon>Kiritimatiellia</taxon>
        <taxon>Kiritimatiellales</taxon>
        <taxon>Pontiellaceae</taxon>
        <taxon>Pontiella</taxon>
    </lineage>
</organism>
<dbReference type="SMART" id="SM01152">
    <property type="entry name" value="DUF167"/>
    <property type="match status" value="1"/>
</dbReference>
<dbReference type="Pfam" id="PF02594">
    <property type="entry name" value="DUF167"/>
    <property type="match status" value="1"/>
</dbReference>
<gene>
    <name evidence="3" type="ORF">P9H32_04440</name>
</gene>
<accession>A0ABU5MV93</accession>
<protein>
    <recommendedName>
        <fullName evidence="2">UPF0235 protein P9H32_04440</fullName>
    </recommendedName>
</protein>
<name>A0ABU5MV93_9BACT</name>
<evidence type="ECO:0000256" key="2">
    <source>
        <dbReference type="HAMAP-Rule" id="MF_00634"/>
    </source>
</evidence>
<keyword evidence="4" id="KW-1185">Reference proteome</keyword>
<evidence type="ECO:0000313" key="3">
    <source>
        <dbReference type="EMBL" id="MDZ8117866.1"/>
    </source>
</evidence>
<dbReference type="PANTHER" id="PTHR13420">
    <property type="entry name" value="UPF0235 PROTEIN C15ORF40"/>
    <property type="match status" value="1"/>
</dbReference>
<sequence length="98" mass="10938">MSWFDDRGDHLILNVRAVPRASRDELAGLMGDALKVRIQAPPVDGKANAYLIKFLSKHWKIPKSAIKILSGETGRNKRLRVASPTDEIRKELLSFGKG</sequence>
<dbReference type="SUPFAM" id="SSF69786">
    <property type="entry name" value="YggU-like"/>
    <property type="match status" value="1"/>
</dbReference>
<dbReference type="PANTHER" id="PTHR13420:SF7">
    <property type="entry name" value="UPF0235 PROTEIN C15ORF40"/>
    <property type="match status" value="1"/>
</dbReference>
<dbReference type="InterPro" id="IPR036591">
    <property type="entry name" value="YggU-like_sf"/>
</dbReference>
<dbReference type="Gene3D" id="3.30.1200.10">
    <property type="entry name" value="YggU-like"/>
    <property type="match status" value="1"/>
</dbReference>
<comment type="caution">
    <text evidence="3">The sequence shown here is derived from an EMBL/GenBank/DDBJ whole genome shotgun (WGS) entry which is preliminary data.</text>
</comment>
<dbReference type="EMBL" id="JARVCO010000006">
    <property type="protein sequence ID" value="MDZ8117866.1"/>
    <property type="molecule type" value="Genomic_DNA"/>
</dbReference>
<evidence type="ECO:0000313" key="4">
    <source>
        <dbReference type="Proteomes" id="UP001290861"/>
    </source>
</evidence>
<comment type="similarity">
    <text evidence="1 2">Belongs to the UPF0235 family.</text>
</comment>
<evidence type="ECO:0000256" key="1">
    <source>
        <dbReference type="ARBA" id="ARBA00010364"/>
    </source>
</evidence>
<dbReference type="HAMAP" id="MF_00634">
    <property type="entry name" value="UPF0235"/>
    <property type="match status" value="1"/>
</dbReference>
<dbReference type="NCBIfam" id="TIGR00251">
    <property type="entry name" value="DUF167 family protein"/>
    <property type="match status" value="1"/>
</dbReference>
<proteinExistence type="inferred from homology"/>
<dbReference type="RefSeq" id="WP_431311696.1">
    <property type="nucleotide sequence ID" value="NZ_JARVCO010000006.1"/>
</dbReference>
<dbReference type="Proteomes" id="UP001290861">
    <property type="component" value="Unassembled WGS sequence"/>
</dbReference>
<reference evidence="3 4" key="1">
    <citation type="journal article" date="2024" name="Appl. Environ. Microbiol.">
        <title>Pontiella agarivorans sp. nov., a novel marine anaerobic bacterium capable of degrading macroalgal polysaccharides and fixing nitrogen.</title>
        <authorList>
            <person name="Liu N."/>
            <person name="Kivenson V."/>
            <person name="Peng X."/>
            <person name="Cui Z."/>
            <person name="Lankiewicz T.S."/>
            <person name="Gosselin K.M."/>
            <person name="English C.J."/>
            <person name="Blair E.M."/>
            <person name="O'Malley M.A."/>
            <person name="Valentine D.L."/>
        </authorList>
    </citation>
    <scope>NUCLEOTIDE SEQUENCE [LARGE SCALE GENOMIC DNA]</scope>
    <source>
        <strain evidence="3 4">NLcol2</strain>
    </source>
</reference>
<dbReference type="InterPro" id="IPR003746">
    <property type="entry name" value="DUF167"/>
</dbReference>